<reference evidence="2 3" key="1">
    <citation type="submission" date="2018-12" db="EMBL/GenBank/DDBJ databases">
        <authorList>
            <consortium name="Pathogen Informatics"/>
        </authorList>
    </citation>
    <scope>NUCLEOTIDE SEQUENCE [LARGE SCALE GENOMIC DNA]</scope>
    <source>
        <strain evidence="2 3">NCTC11976</strain>
    </source>
</reference>
<accession>A0ABY6T5S9</accession>
<protein>
    <submittedName>
        <fullName evidence="2">Ankyrin repeat protein</fullName>
    </submittedName>
</protein>
<organism evidence="2 3">
    <name type="scientific">Legionella cherrii</name>
    <dbReference type="NCBI Taxonomy" id="28084"/>
    <lineage>
        <taxon>Bacteria</taxon>
        <taxon>Pseudomonadati</taxon>
        <taxon>Pseudomonadota</taxon>
        <taxon>Gammaproteobacteria</taxon>
        <taxon>Legionellales</taxon>
        <taxon>Legionellaceae</taxon>
        <taxon>Legionella</taxon>
    </lineage>
</organism>
<proteinExistence type="predicted"/>
<dbReference type="EMBL" id="LR134173">
    <property type="protein sequence ID" value="VEB35561.1"/>
    <property type="molecule type" value="Genomic_DNA"/>
</dbReference>
<evidence type="ECO:0000256" key="1">
    <source>
        <dbReference type="SAM" id="MobiDB-lite"/>
    </source>
</evidence>
<evidence type="ECO:0000313" key="2">
    <source>
        <dbReference type="EMBL" id="VEB35561.1"/>
    </source>
</evidence>
<sequence>MTIKCDKTWLHNTKSKVSYDENALPAKKISGDFFASGKNEDKKAIEHREQAAKQVAETKKGKPERIVQFEPKDSKQESLTIPSKNKVTISIMKIPVNEREENIFAVYTVLKNDELLRNPDRSVPAMIKTIRDIVMNIDPSKEENISNAIIEIKRKIAENKDNNYNQNADDIIKAFAKASCCDFQKIRAALTANPAMDEIMKPVRVGGQQL</sequence>
<evidence type="ECO:0000313" key="3">
    <source>
        <dbReference type="Proteomes" id="UP000277577"/>
    </source>
</evidence>
<dbReference type="Proteomes" id="UP000277577">
    <property type="component" value="Chromosome"/>
</dbReference>
<gene>
    <name evidence="2" type="ORF">NCTC11976_01421</name>
</gene>
<keyword evidence="3" id="KW-1185">Reference proteome</keyword>
<feature type="region of interest" description="Disordered" evidence="1">
    <location>
        <begin position="40"/>
        <end position="63"/>
    </location>
</feature>
<name>A0ABY6T5S9_9GAMM</name>